<reference evidence="6 7" key="1">
    <citation type="journal article" date="2020" name="ISME J.">
        <title>Uncovering the hidden diversity of litter-decomposition mechanisms in mushroom-forming fungi.</title>
        <authorList>
            <person name="Floudas D."/>
            <person name="Bentzer J."/>
            <person name="Ahren D."/>
            <person name="Johansson T."/>
            <person name="Persson P."/>
            <person name="Tunlid A."/>
        </authorList>
    </citation>
    <scope>NUCLEOTIDE SEQUENCE [LARGE SCALE GENOMIC DNA]</scope>
    <source>
        <strain evidence="6 7">CBS 291.85</strain>
    </source>
</reference>
<dbReference type="Proteomes" id="UP000559256">
    <property type="component" value="Unassembled WGS sequence"/>
</dbReference>
<dbReference type="InterPro" id="IPR018171">
    <property type="entry name" value="Pept_tRNA_hydro_CS"/>
</dbReference>
<dbReference type="Gene3D" id="3.40.50.1470">
    <property type="entry name" value="Peptidyl-tRNA hydrolase"/>
    <property type="match status" value="1"/>
</dbReference>
<proteinExistence type="inferred from homology"/>
<gene>
    <name evidence="6" type="ORF">D9758_002124</name>
</gene>
<dbReference type="InterPro" id="IPR001328">
    <property type="entry name" value="Pept_tRNA_hydro"/>
</dbReference>
<evidence type="ECO:0000256" key="3">
    <source>
        <dbReference type="ARBA" id="ARBA00022801"/>
    </source>
</evidence>
<keyword evidence="3" id="KW-0378">Hydrolase</keyword>
<dbReference type="EC" id="3.1.1.29" evidence="1"/>
<evidence type="ECO:0000256" key="4">
    <source>
        <dbReference type="ARBA" id="ARBA00022884"/>
    </source>
</evidence>
<dbReference type="NCBIfam" id="TIGR00447">
    <property type="entry name" value="pth"/>
    <property type="match status" value="1"/>
</dbReference>
<evidence type="ECO:0000256" key="2">
    <source>
        <dbReference type="ARBA" id="ARBA00022555"/>
    </source>
</evidence>
<evidence type="ECO:0000256" key="1">
    <source>
        <dbReference type="ARBA" id="ARBA00013260"/>
    </source>
</evidence>
<comment type="similarity">
    <text evidence="5">Belongs to the PTH family.</text>
</comment>
<evidence type="ECO:0000313" key="7">
    <source>
        <dbReference type="Proteomes" id="UP000559256"/>
    </source>
</evidence>
<evidence type="ECO:0000313" key="6">
    <source>
        <dbReference type="EMBL" id="KAF5370809.1"/>
    </source>
</evidence>
<organism evidence="6 7">
    <name type="scientific">Tetrapyrgos nigripes</name>
    <dbReference type="NCBI Taxonomy" id="182062"/>
    <lineage>
        <taxon>Eukaryota</taxon>
        <taxon>Fungi</taxon>
        <taxon>Dikarya</taxon>
        <taxon>Basidiomycota</taxon>
        <taxon>Agaricomycotina</taxon>
        <taxon>Agaricomycetes</taxon>
        <taxon>Agaricomycetidae</taxon>
        <taxon>Agaricales</taxon>
        <taxon>Marasmiineae</taxon>
        <taxon>Marasmiaceae</taxon>
        <taxon>Tetrapyrgos</taxon>
    </lineage>
</organism>
<dbReference type="SUPFAM" id="SSF53178">
    <property type="entry name" value="Peptidyl-tRNA hydrolase-like"/>
    <property type="match status" value="1"/>
</dbReference>
<dbReference type="GO" id="GO:0004045">
    <property type="term" value="F:peptidyl-tRNA hydrolase activity"/>
    <property type="evidence" value="ECO:0007669"/>
    <property type="project" value="UniProtKB-EC"/>
</dbReference>
<keyword evidence="7" id="KW-1185">Reference proteome</keyword>
<name>A0A8H5LVB4_9AGAR</name>
<keyword evidence="4" id="KW-0694">RNA-binding</keyword>
<dbReference type="InterPro" id="IPR036416">
    <property type="entry name" value="Pept_tRNA_hydro_sf"/>
</dbReference>
<dbReference type="PANTHER" id="PTHR17224">
    <property type="entry name" value="PEPTIDYL-TRNA HYDROLASE"/>
    <property type="match status" value="1"/>
</dbReference>
<dbReference type="PROSITE" id="PS01196">
    <property type="entry name" value="PEPT_TRNA_HYDROL_2"/>
    <property type="match status" value="1"/>
</dbReference>
<protein>
    <recommendedName>
        <fullName evidence="1">peptidyl-tRNA hydrolase</fullName>
        <ecNumber evidence="1">3.1.1.29</ecNumber>
    </recommendedName>
</protein>
<dbReference type="Pfam" id="PF01195">
    <property type="entry name" value="Pept_tRNA_hydro"/>
    <property type="match status" value="1"/>
</dbReference>
<sequence>MSIPQVFVAGLGNLPFPVTRHSLGQLVIDALADRLGIRMVSGRKGFTGTGIVSIGETPVSLTLFKSKSFMNVSGPSIAEAYRSAVKFPTSMIVLQDSLSHKVEQVSARLGGSHNGHNGIKSIIAALGGEQRFYRFRLGIGEAGSTDASAYVLGKLSSHERQFWNNEGVDLVLEEIEKVALKVNAR</sequence>
<dbReference type="EMBL" id="JAACJM010000010">
    <property type="protein sequence ID" value="KAF5370809.1"/>
    <property type="molecule type" value="Genomic_DNA"/>
</dbReference>
<keyword evidence="2" id="KW-0820">tRNA-binding</keyword>
<dbReference type="AlphaFoldDB" id="A0A8H5LVB4"/>
<dbReference type="GO" id="GO:0000049">
    <property type="term" value="F:tRNA binding"/>
    <property type="evidence" value="ECO:0007669"/>
    <property type="project" value="UniProtKB-KW"/>
</dbReference>
<evidence type="ECO:0000256" key="5">
    <source>
        <dbReference type="ARBA" id="ARBA00038063"/>
    </source>
</evidence>
<dbReference type="PANTHER" id="PTHR17224:SF1">
    <property type="entry name" value="PEPTIDYL-TRNA HYDROLASE"/>
    <property type="match status" value="1"/>
</dbReference>
<comment type="caution">
    <text evidence="6">The sequence shown here is derived from an EMBL/GenBank/DDBJ whole genome shotgun (WGS) entry which is preliminary data.</text>
</comment>
<dbReference type="OrthoDB" id="1711136at2759"/>
<accession>A0A8H5LVB4</accession>